<feature type="transmembrane region" description="Helical" evidence="1">
    <location>
        <begin position="158"/>
        <end position="177"/>
    </location>
</feature>
<dbReference type="RefSeq" id="WP_249867385.1">
    <property type="nucleotide sequence ID" value="NZ_JAMGBC010000001.1"/>
</dbReference>
<proteinExistence type="predicted"/>
<dbReference type="EMBL" id="JAMGBC010000001">
    <property type="protein sequence ID" value="MCL6678432.1"/>
    <property type="molecule type" value="Genomic_DNA"/>
</dbReference>
<reference evidence="2" key="1">
    <citation type="submission" date="2022-05" db="EMBL/GenBank/DDBJ databases">
        <authorList>
            <person name="Jo J.-H."/>
            <person name="Im W.-T."/>
        </authorList>
    </citation>
    <scope>NUCLEOTIDE SEQUENCE</scope>
    <source>
        <strain evidence="2">RG327</strain>
    </source>
</reference>
<evidence type="ECO:0008006" key="4">
    <source>
        <dbReference type="Google" id="ProtNLM"/>
    </source>
</evidence>
<sequence>MATVAVSTQDRLASERKFYTRMALFLVLIVLLGFGPSFYLRGVVPPYPRPNPTLPPSVIFHGLVFTAWMGIFIAQTQLISARKHKLHMRLGIAWVAFAVLMIGVMYMTAVWGVARGSNPPFTTSLEWTIVPLAVIPSFAFLIEEGWRRRREAQWHKRLMLGASILVVFGPGFSRIPLAPPTFAGFFIQLFAGMLLLFTPLFIWDRKTTGRVHPATWTAFCACAVAATIPMVLMGTHSWAPIAAMLPGVGS</sequence>
<feature type="transmembrane region" description="Helical" evidence="1">
    <location>
        <begin position="91"/>
        <end position="113"/>
    </location>
</feature>
<name>A0ABT0RDT7_9SPHN</name>
<feature type="transmembrane region" description="Helical" evidence="1">
    <location>
        <begin position="18"/>
        <end position="39"/>
    </location>
</feature>
<protein>
    <recommendedName>
        <fullName evidence="4">DUF2306 domain-containing protein</fullName>
    </recommendedName>
</protein>
<keyword evidence="3" id="KW-1185">Reference proteome</keyword>
<organism evidence="2 3">
    <name type="scientific">Sphingomonas anseongensis</name>
    <dbReference type="NCBI Taxonomy" id="2908207"/>
    <lineage>
        <taxon>Bacteria</taxon>
        <taxon>Pseudomonadati</taxon>
        <taxon>Pseudomonadota</taxon>
        <taxon>Alphaproteobacteria</taxon>
        <taxon>Sphingomonadales</taxon>
        <taxon>Sphingomonadaceae</taxon>
        <taxon>Sphingomonas</taxon>
    </lineage>
</organism>
<feature type="transmembrane region" description="Helical" evidence="1">
    <location>
        <begin position="183"/>
        <end position="203"/>
    </location>
</feature>
<feature type="transmembrane region" description="Helical" evidence="1">
    <location>
        <begin position="59"/>
        <end position="79"/>
    </location>
</feature>
<feature type="transmembrane region" description="Helical" evidence="1">
    <location>
        <begin position="215"/>
        <end position="239"/>
    </location>
</feature>
<feature type="transmembrane region" description="Helical" evidence="1">
    <location>
        <begin position="125"/>
        <end position="146"/>
    </location>
</feature>
<evidence type="ECO:0000313" key="3">
    <source>
        <dbReference type="Proteomes" id="UP001165343"/>
    </source>
</evidence>
<accession>A0ABT0RDT7</accession>
<evidence type="ECO:0000256" key="1">
    <source>
        <dbReference type="SAM" id="Phobius"/>
    </source>
</evidence>
<keyword evidence="1" id="KW-0812">Transmembrane</keyword>
<keyword evidence="1" id="KW-0472">Membrane</keyword>
<evidence type="ECO:0000313" key="2">
    <source>
        <dbReference type="EMBL" id="MCL6678432.1"/>
    </source>
</evidence>
<keyword evidence="1" id="KW-1133">Transmembrane helix</keyword>
<gene>
    <name evidence="2" type="ORF">LZ519_03755</name>
</gene>
<dbReference type="Proteomes" id="UP001165343">
    <property type="component" value="Unassembled WGS sequence"/>
</dbReference>
<comment type="caution">
    <text evidence="2">The sequence shown here is derived from an EMBL/GenBank/DDBJ whole genome shotgun (WGS) entry which is preliminary data.</text>
</comment>